<reference evidence="3" key="1">
    <citation type="journal article" date="2020" name="J Insects Food Feed">
        <title>The yellow mealworm (Tenebrio molitor) genome: a resource for the emerging insects as food and feed industry.</title>
        <authorList>
            <person name="Eriksson T."/>
            <person name="Andere A."/>
            <person name="Kelstrup H."/>
            <person name="Emery V."/>
            <person name="Picard C."/>
        </authorList>
    </citation>
    <scope>NUCLEOTIDE SEQUENCE</scope>
    <source>
        <strain evidence="3">Stoneville</strain>
        <tissue evidence="3">Whole head</tissue>
    </source>
</reference>
<feature type="domain" description="Endonuclease/exonuclease/phosphatase" evidence="2">
    <location>
        <begin position="143"/>
        <end position="220"/>
    </location>
</feature>
<dbReference type="Pfam" id="PF14529">
    <property type="entry name" value="Exo_endo_phos_2"/>
    <property type="match status" value="1"/>
</dbReference>
<evidence type="ECO:0000259" key="2">
    <source>
        <dbReference type="Pfam" id="PF14529"/>
    </source>
</evidence>
<dbReference type="AlphaFoldDB" id="A0A8J6HW82"/>
<name>A0A8J6HW82_TENMO</name>
<accession>A0A8J6HW82</accession>
<proteinExistence type="predicted"/>
<organism evidence="3 4">
    <name type="scientific">Tenebrio molitor</name>
    <name type="common">Yellow mealworm beetle</name>
    <dbReference type="NCBI Taxonomy" id="7067"/>
    <lineage>
        <taxon>Eukaryota</taxon>
        <taxon>Metazoa</taxon>
        <taxon>Ecdysozoa</taxon>
        <taxon>Arthropoda</taxon>
        <taxon>Hexapoda</taxon>
        <taxon>Insecta</taxon>
        <taxon>Pterygota</taxon>
        <taxon>Neoptera</taxon>
        <taxon>Endopterygota</taxon>
        <taxon>Coleoptera</taxon>
        <taxon>Polyphaga</taxon>
        <taxon>Cucujiformia</taxon>
        <taxon>Tenebrionidae</taxon>
        <taxon>Tenebrio</taxon>
    </lineage>
</organism>
<comment type="caution">
    <text evidence="3">The sequence shown here is derived from an EMBL/GenBank/DDBJ whole genome shotgun (WGS) entry which is preliminary data.</text>
</comment>
<gene>
    <name evidence="3" type="ORF">GEV33_000941</name>
</gene>
<dbReference type="SUPFAM" id="SSF56219">
    <property type="entry name" value="DNase I-like"/>
    <property type="match status" value="1"/>
</dbReference>
<dbReference type="Gene3D" id="3.60.10.10">
    <property type="entry name" value="Endonuclease/exonuclease/phosphatase"/>
    <property type="match status" value="1"/>
</dbReference>
<evidence type="ECO:0000313" key="3">
    <source>
        <dbReference type="EMBL" id="KAH0821850.1"/>
    </source>
</evidence>
<dbReference type="InterPro" id="IPR036691">
    <property type="entry name" value="Endo/exonu/phosph_ase_sf"/>
</dbReference>
<reference evidence="3" key="2">
    <citation type="submission" date="2021-08" db="EMBL/GenBank/DDBJ databases">
        <authorList>
            <person name="Eriksson T."/>
        </authorList>
    </citation>
    <scope>NUCLEOTIDE SEQUENCE</scope>
    <source>
        <strain evidence="3">Stoneville</strain>
        <tissue evidence="3">Whole head</tissue>
    </source>
</reference>
<dbReference type="GO" id="GO:0003824">
    <property type="term" value="F:catalytic activity"/>
    <property type="evidence" value="ECO:0007669"/>
    <property type="project" value="InterPro"/>
</dbReference>
<evidence type="ECO:0000256" key="1">
    <source>
        <dbReference type="SAM" id="MobiDB-lite"/>
    </source>
</evidence>
<keyword evidence="4" id="KW-1185">Reference proteome</keyword>
<sequence length="262" mass="29349">MTPSKSNVPRDYPYGSILRYQFGDHHPRPNPKYWSTHIPRISFLHYNSANITTPSSYEVKTETANIKYPEHMKSATEERKAVCYRCGGPDREKLPRGRAEPPSQPARKNTDQDATVRVIWRKIRVLRQSKGLGCVSVEIAACTVYNCYASPNAPLQDFESFLGELKTSVERCTGRVLVAGDFNAKAYMWGSSVEDRRGTALADQIAELGMVVMNQGMSPLSIEVRGAPSSRHLRIRCVGDQSVDGLQQGVRKRPPTNHLRGE</sequence>
<evidence type="ECO:0000313" key="4">
    <source>
        <dbReference type="Proteomes" id="UP000719412"/>
    </source>
</evidence>
<dbReference type="EMBL" id="JABDTM020005832">
    <property type="protein sequence ID" value="KAH0821850.1"/>
    <property type="molecule type" value="Genomic_DNA"/>
</dbReference>
<feature type="region of interest" description="Disordered" evidence="1">
    <location>
        <begin position="92"/>
        <end position="112"/>
    </location>
</feature>
<protein>
    <recommendedName>
        <fullName evidence="2">Endonuclease/exonuclease/phosphatase domain-containing protein</fullName>
    </recommendedName>
</protein>
<dbReference type="InterPro" id="IPR005135">
    <property type="entry name" value="Endo/exonuclease/phosphatase"/>
</dbReference>
<dbReference type="Proteomes" id="UP000719412">
    <property type="component" value="Unassembled WGS sequence"/>
</dbReference>